<gene>
    <name evidence="2" type="ORF">PECUL_23A017506</name>
</gene>
<evidence type="ECO:0000313" key="3">
    <source>
        <dbReference type="Proteomes" id="UP001295444"/>
    </source>
</evidence>
<feature type="non-terminal residue" evidence="2">
    <location>
        <position position="1"/>
    </location>
</feature>
<reference evidence="2" key="1">
    <citation type="submission" date="2022-03" db="EMBL/GenBank/DDBJ databases">
        <authorList>
            <person name="Alioto T."/>
            <person name="Alioto T."/>
            <person name="Gomez Garrido J."/>
        </authorList>
    </citation>
    <scope>NUCLEOTIDE SEQUENCE</scope>
</reference>
<name>A0AAD1SAM7_PELCU</name>
<keyword evidence="3" id="KW-1185">Reference proteome</keyword>
<feature type="region of interest" description="Disordered" evidence="1">
    <location>
        <begin position="94"/>
        <end position="116"/>
    </location>
</feature>
<sequence length="116" mass="12944">QQEISQSPLGQPTIEAWSSSTLKANMATVQKTQLNLENLEGMSWKDLFNARFDAICDEFWNSIACTPHRPTPPVAQLTPEDTSARHYFSGLGSHMEVPPSRYPSTQKVVRVQDPAT</sequence>
<dbReference type="AlphaFoldDB" id="A0AAD1SAM7"/>
<accession>A0AAD1SAM7</accession>
<proteinExistence type="predicted"/>
<dbReference type="Proteomes" id="UP001295444">
    <property type="component" value="Chromosome 05"/>
</dbReference>
<evidence type="ECO:0000256" key="1">
    <source>
        <dbReference type="SAM" id="MobiDB-lite"/>
    </source>
</evidence>
<protein>
    <submittedName>
        <fullName evidence="2">Uncharacterized protein</fullName>
    </submittedName>
</protein>
<evidence type="ECO:0000313" key="2">
    <source>
        <dbReference type="EMBL" id="CAH2294445.1"/>
    </source>
</evidence>
<organism evidence="2 3">
    <name type="scientific">Pelobates cultripes</name>
    <name type="common">Western spadefoot toad</name>
    <dbReference type="NCBI Taxonomy" id="61616"/>
    <lineage>
        <taxon>Eukaryota</taxon>
        <taxon>Metazoa</taxon>
        <taxon>Chordata</taxon>
        <taxon>Craniata</taxon>
        <taxon>Vertebrata</taxon>
        <taxon>Euteleostomi</taxon>
        <taxon>Amphibia</taxon>
        <taxon>Batrachia</taxon>
        <taxon>Anura</taxon>
        <taxon>Pelobatoidea</taxon>
        <taxon>Pelobatidae</taxon>
        <taxon>Pelobates</taxon>
    </lineage>
</organism>
<dbReference type="EMBL" id="OW240916">
    <property type="protein sequence ID" value="CAH2294445.1"/>
    <property type="molecule type" value="Genomic_DNA"/>
</dbReference>